<gene>
    <name evidence="2" type="ORF">PHYSODRAFT_515413</name>
</gene>
<protein>
    <submittedName>
        <fullName evidence="2">Uncharacterized protein</fullName>
    </submittedName>
</protein>
<feature type="chain" id="PRO_5003472514" evidence="1">
    <location>
        <begin position="19"/>
        <end position="110"/>
    </location>
</feature>
<dbReference type="RefSeq" id="XP_009532207.1">
    <property type="nucleotide sequence ID" value="XM_009533912.1"/>
</dbReference>
<accession>G4ZXR5</accession>
<evidence type="ECO:0000313" key="3">
    <source>
        <dbReference type="Proteomes" id="UP000002640"/>
    </source>
</evidence>
<dbReference type="InParanoid" id="G4ZXR5"/>
<feature type="signal peptide" evidence="1">
    <location>
        <begin position="1"/>
        <end position="18"/>
    </location>
</feature>
<reference evidence="2 3" key="1">
    <citation type="journal article" date="2006" name="Science">
        <title>Phytophthora genome sequences uncover evolutionary origins and mechanisms of pathogenesis.</title>
        <authorList>
            <person name="Tyler B.M."/>
            <person name="Tripathy S."/>
            <person name="Zhang X."/>
            <person name="Dehal P."/>
            <person name="Jiang R.H."/>
            <person name="Aerts A."/>
            <person name="Arredondo F.D."/>
            <person name="Baxter L."/>
            <person name="Bensasson D."/>
            <person name="Beynon J.L."/>
            <person name="Chapman J."/>
            <person name="Damasceno C.M."/>
            <person name="Dorrance A.E."/>
            <person name="Dou D."/>
            <person name="Dickerman A.W."/>
            <person name="Dubchak I.L."/>
            <person name="Garbelotto M."/>
            <person name="Gijzen M."/>
            <person name="Gordon S.G."/>
            <person name="Govers F."/>
            <person name="Grunwald N.J."/>
            <person name="Huang W."/>
            <person name="Ivors K.L."/>
            <person name="Jones R.W."/>
            <person name="Kamoun S."/>
            <person name="Krampis K."/>
            <person name="Lamour K.H."/>
            <person name="Lee M.K."/>
            <person name="McDonald W.H."/>
            <person name="Medina M."/>
            <person name="Meijer H.J."/>
            <person name="Nordberg E.K."/>
            <person name="Maclean D.J."/>
            <person name="Ospina-Giraldo M.D."/>
            <person name="Morris P.F."/>
            <person name="Phuntumart V."/>
            <person name="Putnam N.H."/>
            <person name="Rash S."/>
            <person name="Rose J.K."/>
            <person name="Sakihama Y."/>
            <person name="Salamov A.A."/>
            <person name="Savidor A."/>
            <person name="Scheuring C.F."/>
            <person name="Smith B.M."/>
            <person name="Sobral B.W."/>
            <person name="Terry A."/>
            <person name="Torto-Alalibo T.A."/>
            <person name="Win J."/>
            <person name="Xu Z."/>
            <person name="Zhang H."/>
            <person name="Grigoriev I.V."/>
            <person name="Rokhsar D.S."/>
            <person name="Boore J.L."/>
        </authorList>
    </citation>
    <scope>NUCLEOTIDE SEQUENCE [LARGE SCALE GENOMIC DNA]</scope>
    <source>
        <strain evidence="2 3">P6497</strain>
    </source>
</reference>
<evidence type="ECO:0000256" key="1">
    <source>
        <dbReference type="SAM" id="SignalP"/>
    </source>
</evidence>
<organism evidence="2 3">
    <name type="scientific">Phytophthora sojae (strain P6497)</name>
    <name type="common">Soybean stem and root rot agent</name>
    <name type="synonym">Phytophthora megasperma f. sp. glycines</name>
    <dbReference type="NCBI Taxonomy" id="1094619"/>
    <lineage>
        <taxon>Eukaryota</taxon>
        <taxon>Sar</taxon>
        <taxon>Stramenopiles</taxon>
        <taxon>Oomycota</taxon>
        <taxon>Peronosporomycetes</taxon>
        <taxon>Peronosporales</taxon>
        <taxon>Peronosporaceae</taxon>
        <taxon>Phytophthora</taxon>
    </lineage>
</organism>
<keyword evidence="3" id="KW-1185">Reference proteome</keyword>
<sequence>MKLFHAVGLAISIATVFALTNTTTTDQLNDWYPCAEFTFSDDGVSSGQKAECAIFMAPLCYPGICDSLDSEDPKIDVFVKRMPVVDNAENATNVFLTGGAGLTVGSENKN</sequence>
<keyword evidence="1" id="KW-0732">Signal</keyword>
<dbReference type="Proteomes" id="UP000002640">
    <property type="component" value="Unassembled WGS sequence"/>
</dbReference>
<proteinExistence type="predicted"/>
<dbReference type="KEGG" id="psoj:PHYSODRAFT_515413"/>
<dbReference type="GeneID" id="20659670"/>
<name>G4ZXR5_PHYSP</name>
<evidence type="ECO:0000313" key="2">
    <source>
        <dbReference type="EMBL" id="EGZ11874.1"/>
    </source>
</evidence>
<dbReference type="EMBL" id="JH159157">
    <property type="protein sequence ID" value="EGZ11874.1"/>
    <property type="molecule type" value="Genomic_DNA"/>
</dbReference>
<dbReference type="AlphaFoldDB" id="G4ZXR5"/>